<keyword evidence="5" id="KW-0614">Plasmid</keyword>
<gene>
    <name evidence="5" type="ORF">PVT71_25705</name>
</gene>
<dbReference type="GO" id="GO:0016887">
    <property type="term" value="F:ATP hydrolysis activity"/>
    <property type="evidence" value="ECO:0007669"/>
    <property type="project" value="InterPro"/>
</dbReference>
<dbReference type="InterPro" id="IPR032823">
    <property type="entry name" value="BCA_ABC_TP_C"/>
</dbReference>
<name>A0AAU8AR31_9RHOB</name>
<dbReference type="GO" id="GO:0005524">
    <property type="term" value="F:ATP binding"/>
    <property type="evidence" value="ECO:0007669"/>
    <property type="project" value="UniProtKB-KW"/>
</dbReference>
<sequence length="259" mass="27550">MMDIATNALKGEGIALSFGGIEVLRGLDVEFRAGEITGLIGPNGAGKTSLFNCLTGAYAPQKGSIRYAGQSLDGLSPAARAGMGIVRSFQHVALSPDLSVLENVMIGVARNHHAGWQHAFLPTRRGRAEMAAMQAEAERALSELGLAGAGGKLPAELPPGMLRLVEIARAIVGRPSVLLLDEPAAGLNNSETRDLMRSLRKLAAPDLVMVVVEHDMDLVMSICDRIYVLNFGSFVACGSPDEVRRDEEVVRIYLGSDDD</sequence>
<dbReference type="Pfam" id="PF12399">
    <property type="entry name" value="BCA_ABC_TP_C"/>
    <property type="match status" value="1"/>
</dbReference>
<protein>
    <submittedName>
        <fullName evidence="5">ABC transporter ATP-binding protein</fullName>
    </submittedName>
</protein>
<evidence type="ECO:0000256" key="1">
    <source>
        <dbReference type="ARBA" id="ARBA00022448"/>
    </source>
</evidence>
<dbReference type="InterPro" id="IPR051120">
    <property type="entry name" value="ABC_AA/LPS_Transport"/>
</dbReference>
<keyword evidence="3 5" id="KW-0067">ATP-binding</keyword>
<dbReference type="PANTHER" id="PTHR45772:SF2">
    <property type="entry name" value="ABC TRANSPORTER ATP-BINDING PROTEIN"/>
    <property type="match status" value="1"/>
</dbReference>
<dbReference type="AlphaFoldDB" id="A0AAU8AR31"/>
<accession>A0AAU8AR31</accession>
<reference evidence="5" key="1">
    <citation type="submission" date="2023-02" db="EMBL/GenBank/DDBJ databases">
        <title>Description and genomic characterization of Salipiger bruguierae sp. nov., isolated from the sediment of mangrove plant Bruguiera sexangula.</title>
        <authorList>
            <person name="Long M."/>
        </authorList>
    </citation>
    <scope>NUCLEOTIDE SEQUENCE</scope>
    <source>
        <strain evidence="5">H15</strain>
        <plasmid evidence="5">unnamed2</plasmid>
    </source>
</reference>
<dbReference type="RefSeq" id="WP_353476052.1">
    <property type="nucleotide sequence ID" value="NZ_CP123387.1"/>
</dbReference>
<keyword evidence="1" id="KW-0813">Transport</keyword>
<keyword evidence="2" id="KW-0547">Nucleotide-binding</keyword>
<geneLocation type="plasmid" evidence="5">
    <name>unnamed2</name>
</geneLocation>
<proteinExistence type="predicted"/>
<dbReference type="Pfam" id="PF00005">
    <property type="entry name" value="ABC_tran"/>
    <property type="match status" value="1"/>
</dbReference>
<dbReference type="InterPro" id="IPR003439">
    <property type="entry name" value="ABC_transporter-like_ATP-bd"/>
</dbReference>
<evidence type="ECO:0000313" key="5">
    <source>
        <dbReference type="EMBL" id="XCC97162.1"/>
    </source>
</evidence>
<dbReference type="EMBL" id="CP123387">
    <property type="protein sequence ID" value="XCC97162.1"/>
    <property type="molecule type" value="Genomic_DNA"/>
</dbReference>
<evidence type="ECO:0000259" key="4">
    <source>
        <dbReference type="PROSITE" id="PS50893"/>
    </source>
</evidence>
<dbReference type="InterPro" id="IPR027417">
    <property type="entry name" value="P-loop_NTPase"/>
</dbReference>
<dbReference type="PANTHER" id="PTHR45772">
    <property type="entry name" value="CONSERVED COMPONENT OF ABC TRANSPORTER FOR NATURAL AMINO ACIDS-RELATED"/>
    <property type="match status" value="1"/>
</dbReference>
<evidence type="ECO:0000256" key="3">
    <source>
        <dbReference type="ARBA" id="ARBA00022840"/>
    </source>
</evidence>
<dbReference type="InterPro" id="IPR003593">
    <property type="entry name" value="AAA+_ATPase"/>
</dbReference>
<dbReference type="SMART" id="SM00382">
    <property type="entry name" value="AAA"/>
    <property type="match status" value="1"/>
</dbReference>
<dbReference type="SUPFAM" id="SSF52540">
    <property type="entry name" value="P-loop containing nucleoside triphosphate hydrolases"/>
    <property type="match status" value="1"/>
</dbReference>
<feature type="domain" description="ABC transporter" evidence="4">
    <location>
        <begin position="9"/>
        <end position="256"/>
    </location>
</feature>
<dbReference type="CDD" id="cd03219">
    <property type="entry name" value="ABC_Mj1267_LivG_branched"/>
    <property type="match status" value="1"/>
</dbReference>
<evidence type="ECO:0000256" key="2">
    <source>
        <dbReference type="ARBA" id="ARBA00022741"/>
    </source>
</evidence>
<organism evidence="5">
    <name type="scientific">Alloyangia sp. H15</name>
    <dbReference type="NCBI Taxonomy" id="3029062"/>
    <lineage>
        <taxon>Bacteria</taxon>
        <taxon>Pseudomonadati</taxon>
        <taxon>Pseudomonadota</taxon>
        <taxon>Alphaproteobacteria</taxon>
        <taxon>Rhodobacterales</taxon>
        <taxon>Roseobacteraceae</taxon>
        <taxon>Alloyangia</taxon>
    </lineage>
</organism>
<dbReference type="GO" id="GO:0005886">
    <property type="term" value="C:plasma membrane"/>
    <property type="evidence" value="ECO:0007669"/>
    <property type="project" value="TreeGrafter"/>
</dbReference>
<dbReference type="Gene3D" id="3.40.50.300">
    <property type="entry name" value="P-loop containing nucleotide triphosphate hydrolases"/>
    <property type="match status" value="1"/>
</dbReference>
<dbReference type="PROSITE" id="PS50893">
    <property type="entry name" value="ABC_TRANSPORTER_2"/>
    <property type="match status" value="1"/>
</dbReference>